<keyword evidence="2" id="KW-1185">Reference proteome</keyword>
<gene>
    <name evidence="3" type="primary">LOC109477910</name>
</gene>
<feature type="region of interest" description="Disordered" evidence="1">
    <location>
        <begin position="346"/>
        <end position="374"/>
    </location>
</feature>
<reference evidence="3" key="1">
    <citation type="submission" date="2025-08" db="UniProtKB">
        <authorList>
            <consortium name="RefSeq"/>
        </authorList>
    </citation>
    <scope>IDENTIFICATION</scope>
    <source>
        <tissue evidence="3">Gonad</tissue>
    </source>
</reference>
<proteinExistence type="predicted"/>
<evidence type="ECO:0000256" key="1">
    <source>
        <dbReference type="SAM" id="MobiDB-lite"/>
    </source>
</evidence>
<feature type="region of interest" description="Disordered" evidence="1">
    <location>
        <begin position="283"/>
        <end position="311"/>
    </location>
</feature>
<dbReference type="OrthoDB" id="2384350at2759"/>
<dbReference type="GeneID" id="109477910"/>
<feature type="region of interest" description="Disordered" evidence="1">
    <location>
        <begin position="397"/>
        <end position="427"/>
    </location>
</feature>
<dbReference type="SUPFAM" id="SSF56204">
    <property type="entry name" value="Hect, E3 ligase catalytic domain"/>
    <property type="match status" value="1"/>
</dbReference>
<dbReference type="GO" id="GO:0004842">
    <property type="term" value="F:ubiquitin-protein transferase activity"/>
    <property type="evidence" value="ECO:0007669"/>
    <property type="project" value="InterPro"/>
</dbReference>
<dbReference type="PROSITE" id="PS00198">
    <property type="entry name" value="4FE4S_FER_1"/>
    <property type="match status" value="1"/>
</dbReference>
<accession>A0A6P4ZLM8</accession>
<evidence type="ECO:0000313" key="3">
    <source>
        <dbReference type="RefSeq" id="XP_019634934.1"/>
    </source>
</evidence>
<feature type="region of interest" description="Disordered" evidence="1">
    <location>
        <begin position="97"/>
        <end position="121"/>
    </location>
</feature>
<organism evidence="2 3">
    <name type="scientific">Branchiostoma belcheri</name>
    <name type="common">Amphioxus</name>
    <dbReference type="NCBI Taxonomy" id="7741"/>
    <lineage>
        <taxon>Eukaryota</taxon>
        <taxon>Metazoa</taxon>
        <taxon>Chordata</taxon>
        <taxon>Cephalochordata</taxon>
        <taxon>Leptocardii</taxon>
        <taxon>Amphioxiformes</taxon>
        <taxon>Branchiostomatidae</taxon>
        <taxon>Branchiostoma</taxon>
    </lineage>
</organism>
<sequence>MSRLKSEASRDPEGRLRGECLRCHKCAAYCPKPGSNVCKSCSHVARDHALLEACHMQGCNCPECVIVKNVPGECANCGHKVTAHTPTRDMKVARMSSRNDEAVPSTSSMQPAGTSKTTKSFHQWLQDEDSEEEFEKSFLPTKKKKETDRKRFFQPKGKGKGKGQGKAGKKHKFNLSMLSEQGSTVAHSCFGISVSEWNSEQSILELAGQKLLAMRKIGSDNVGHLLLCEGDGAWLKYVPGTVQPFVVRDYLEFRGIPSSKIHLYVMTRTDYIVLQKSKPKLSRDQHWKEARLPEDDEHHSDDTKRDEAAEIEIVDSNDDEIYFPGPRRPRTSTPLYDETVAMEDLGGLEDPNEDRLAGAKRVPDTTHDSESRVPDTTHDYEYAKMLQLVYDNEASEYANSDTDEADFSTSRELADDASGGAETSSMEPWEKKDLLKKLVNELHEKNIKKTQTKLYNVRRDKVWPSLKEKIARKTFDPFKAIEVKFIGEEETIDQGGPKNEMFRLALDGIFSSSGLFELTAQGFLPVSSPIALYNEEFVTVGKALAMSIVHFGPSPTCLHPAVVAVVCDQKLPDMSAFKPVDKGTADFVEKLEKATKETLPSLLQSDIGMSMLSVAGWRKTAASTSIEETVVIRRALCLQDIVVSRKSAIEQLREGLKLFGLLSVLESEPHLAGSLLLKSTTPITSDDVVRSLSVHWAEDGSNRKDRQKDVYQRLTTWLECVEEGDGRVSLKHFLTYVTAQEAEPVTGWQLEPVLQFKVCPAGCGCYPVSNTCALTLTMPEHMANLSQQEFDCAMEEAIVGGWGFGRE</sequence>
<dbReference type="RefSeq" id="XP_019634934.1">
    <property type="nucleotide sequence ID" value="XM_019779375.1"/>
</dbReference>
<protein>
    <submittedName>
        <fullName evidence="3">Uncharacterized protein LOC109477910</fullName>
    </submittedName>
</protein>
<dbReference type="Gene3D" id="3.90.1750.10">
    <property type="entry name" value="Hect, E3 ligase catalytic domains"/>
    <property type="match status" value="1"/>
</dbReference>
<dbReference type="KEGG" id="bbel:109477910"/>
<name>A0A6P4ZLM8_BRABE</name>
<feature type="compositionally biased region" description="Polar residues" evidence="1">
    <location>
        <begin position="104"/>
        <end position="121"/>
    </location>
</feature>
<dbReference type="AlphaFoldDB" id="A0A6P4ZLM8"/>
<dbReference type="Gene3D" id="3.30.2410.10">
    <property type="entry name" value="Hect, E3 ligase catalytic domain"/>
    <property type="match status" value="1"/>
</dbReference>
<evidence type="ECO:0000313" key="2">
    <source>
        <dbReference type="Proteomes" id="UP000515135"/>
    </source>
</evidence>
<feature type="compositionally biased region" description="Basic and acidic residues" evidence="1">
    <location>
        <begin position="353"/>
        <end position="374"/>
    </location>
</feature>
<dbReference type="Proteomes" id="UP000515135">
    <property type="component" value="Unplaced"/>
</dbReference>
<dbReference type="InterPro" id="IPR017900">
    <property type="entry name" value="4Fe4S_Fe_S_CS"/>
</dbReference>
<dbReference type="InterPro" id="IPR035983">
    <property type="entry name" value="Hect_E3_ubiquitin_ligase"/>
</dbReference>
<feature type="compositionally biased region" description="Basic and acidic residues" evidence="1">
    <location>
        <begin position="283"/>
        <end position="308"/>
    </location>
</feature>